<dbReference type="GO" id="GO:0016491">
    <property type="term" value="F:oxidoreductase activity"/>
    <property type="evidence" value="ECO:0007669"/>
    <property type="project" value="TreeGrafter"/>
</dbReference>
<comment type="caution">
    <text evidence="3">The sequence shown here is derived from an EMBL/GenBank/DDBJ whole genome shotgun (WGS) entry which is preliminary data.</text>
</comment>
<accession>A0A426YMR4</accession>
<evidence type="ECO:0000313" key="3">
    <source>
        <dbReference type="EMBL" id="RRT53011.1"/>
    </source>
</evidence>
<protein>
    <recommendedName>
        <fullName evidence="2">Plastocyanin-like domain-containing protein</fullName>
    </recommendedName>
</protein>
<evidence type="ECO:0000259" key="2">
    <source>
        <dbReference type="Pfam" id="PF07732"/>
    </source>
</evidence>
<dbReference type="SUPFAM" id="SSF49503">
    <property type="entry name" value="Cupredoxins"/>
    <property type="match status" value="1"/>
</dbReference>
<gene>
    <name evidence="3" type="ORF">B296_00050111</name>
</gene>
<sequence>MAISILSASSNRSALSSFFCHVGLLWTLKETACSSFLVEPTQGILINGQFPGPQIEAVTNDNLIVNVFNSLPEPFLISWLLLSAISYYWSSSYRNGIQQRRSSWQDGVYGTNCPIPPGGNFTYTMQVKDQIGSYFYFPSLAFHKAAGGYGGIRVLSRPLIPVPFAPPAADYTLLVGDWYKANHTVSMHLLRLVLLFFM</sequence>
<evidence type="ECO:0000313" key="4">
    <source>
        <dbReference type="Proteomes" id="UP000287651"/>
    </source>
</evidence>
<name>A0A426YMR4_ENSVE</name>
<dbReference type="PANTHER" id="PTHR11709">
    <property type="entry name" value="MULTI-COPPER OXIDASE"/>
    <property type="match status" value="1"/>
</dbReference>
<reference evidence="3 4" key="1">
    <citation type="journal article" date="2014" name="Agronomy (Basel)">
        <title>A Draft Genome Sequence for Ensete ventricosum, the Drought-Tolerant Tree Against Hunger.</title>
        <authorList>
            <person name="Harrison J."/>
            <person name="Moore K.A."/>
            <person name="Paszkiewicz K."/>
            <person name="Jones T."/>
            <person name="Grant M."/>
            <person name="Ambacheew D."/>
            <person name="Muzemil S."/>
            <person name="Studholme D.J."/>
        </authorList>
    </citation>
    <scope>NUCLEOTIDE SEQUENCE [LARGE SCALE GENOMIC DNA]</scope>
</reference>
<dbReference type="InterPro" id="IPR008972">
    <property type="entry name" value="Cupredoxin"/>
</dbReference>
<dbReference type="InterPro" id="IPR045087">
    <property type="entry name" value="Cu-oxidase_fam"/>
</dbReference>
<dbReference type="Proteomes" id="UP000287651">
    <property type="component" value="Unassembled WGS sequence"/>
</dbReference>
<dbReference type="GO" id="GO:0005507">
    <property type="term" value="F:copper ion binding"/>
    <property type="evidence" value="ECO:0007669"/>
    <property type="project" value="InterPro"/>
</dbReference>
<dbReference type="EMBL" id="AMZH03011363">
    <property type="protein sequence ID" value="RRT53011.1"/>
    <property type="molecule type" value="Genomic_DNA"/>
</dbReference>
<proteinExistence type="inferred from homology"/>
<dbReference type="AlphaFoldDB" id="A0A426YMR4"/>
<comment type="similarity">
    <text evidence="1">Belongs to the multicopper oxidase family.</text>
</comment>
<dbReference type="PANTHER" id="PTHR11709:SF90">
    <property type="entry name" value="OS07G0510900 PROTEIN"/>
    <property type="match status" value="1"/>
</dbReference>
<dbReference type="Gene3D" id="2.60.40.420">
    <property type="entry name" value="Cupredoxins - blue copper proteins"/>
    <property type="match status" value="1"/>
</dbReference>
<evidence type="ECO:0000256" key="1">
    <source>
        <dbReference type="ARBA" id="ARBA00010609"/>
    </source>
</evidence>
<dbReference type="Pfam" id="PF07732">
    <property type="entry name" value="Cu-oxidase_3"/>
    <property type="match status" value="1"/>
</dbReference>
<feature type="domain" description="Plastocyanin-like" evidence="2">
    <location>
        <begin position="39"/>
        <end position="157"/>
    </location>
</feature>
<organism evidence="3 4">
    <name type="scientific">Ensete ventricosum</name>
    <name type="common">Abyssinian banana</name>
    <name type="synonym">Musa ensete</name>
    <dbReference type="NCBI Taxonomy" id="4639"/>
    <lineage>
        <taxon>Eukaryota</taxon>
        <taxon>Viridiplantae</taxon>
        <taxon>Streptophyta</taxon>
        <taxon>Embryophyta</taxon>
        <taxon>Tracheophyta</taxon>
        <taxon>Spermatophyta</taxon>
        <taxon>Magnoliopsida</taxon>
        <taxon>Liliopsida</taxon>
        <taxon>Zingiberales</taxon>
        <taxon>Musaceae</taxon>
        <taxon>Ensete</taxon>
    </lineage>
</organism>
<dbReference type="InterPro" id="IPR011707">
    <property type="entry name" value="Cu-oxidase-like_N"/>
</dbReference>